<dbReference type="FunFam" id="3.40.1170.10:FF:000002">
    <property type="entry name" value="DNA mismatch repair protein"/>
    <property type="match status" value="1"/>
</dbReference>
<dbReference type="NCBIfam" id="NF003810">
    <property type="entry name" value="PRK05399.1"/>
    <property type="match status" value="1"/>
</dbReference>
<dbReference type="SUPFAM" id="SSF47212">
    <property type="entry name" value="FKBP12-rapamycin-binding domain of FKBP-rapamycin-associated protein (FRAP)"/>
    <property type="match status" value="1"/>
</dbReference>
<proteinExistence type="inferred from homology"/>
<dbReference type="PANTHER" id="PTHR11139">
    <property type="entry name" value="ATAXIA TELANGIECTASIA MUTATED ATM -RELATED"/>
    <property type="match status" value="1"/>
</dbReference>
<keyword evidence="7 17" id="KW-0547">Nucleotide-binding</keyword>
<dbReference type="PROSITE" id="PS00107">
    <property type="entry name" value="PROTEIN_KINASE_ATP"/>
    <property type="match status" value="1"/>
</dbReference>
<dbReference type="InterPro" id="IPR057564">
    <property type="entry name" value="HEAT_ATR"/>
</dbReference>
<dbReference type="PROSITE" id="PS50290">
    <property type="entry name" value="PI3_4_KINASE_3"/>
    <property type="match status" value="1"/>
</dbReference>
<evidence type="ECO:0000313" key="23">
    <source>
        <dbReference type="EMBL" id="PKI84914.1"/>
    </source>
</evidence>
<dbReference type="InterPro" id="IPR007695">
    <property type="entry name" value="DNA_mismatch_repair_MutS-lik_N"/>
</dbReference>
<feature type="domain" description="FAT" evidence="21">
    <location>
        <begin position="1232"/>
        <end position="1787"/>
    </location>
</feature>
<keyword evidence="24" id="KW-1185">Reference proteome</keyword>
<feature type="compositionally biased region" description="Low complexity" evidence="18">
    <location>
        <begin position="3515"/>
        <end position="3526"/>
    </location>
</feature>
<dbReference type="FunFam" id="1.20.120.150:FF:000001">
    <property type="entry name" value="Serine/threonine-protein kinase TOR"/>
    <property type="match status" value="1"/>
</dbReference>
<dbReference type="InterPro" id="IPR014009">
    <property type="entry name" value="PIK_FAT"/>
</dbReference>
<dbReference type="Pfam" id="PF00069">
    <property type="entry name" value="Pkinase"/>
    <property type="match status" value="1"/>
</dbReference>
<keyword evidence="11 17" id="KW-0067">ATP-binding</keyword>
<dbReference type="InterPro" id="IPR036738">
    <property type="entry name" value="FRB_sf"/>
</dbReference>
<dbReference type="InterPro" id="IPR007860">
    <property type="entry name" value="DNA_mmatch_repair_MutS_con_dom"/>
</dbReference>
<dbReference type="Pfam" id="PF11865">
    <property type="entry name" value="mTOR_dom"/>
    <property type="match status" value="1"/>
</dbReference>
<dbReference type="InterPro" id="IPR036940">
    <property type="entry name" value="PI3/4_kinase_cat_sf"/>
</dbReference>
<dbReference type="Gene3D" id="3.30.1010.10">
    <property type="entry name" value="Phosphatidylinositol 3-kinase Catalytic Subunit, Chain A, domain 4"/>
    <property type="match status" value="1"/>
</dbReference>
<comment type="catalytic activity">
    <reaction evidence="15">
        <text>L-threonyl-[protein] + ATP = O-phospho-L-threonyl-[protein] + ADP + H(+)</text>
        <dbReference type="Rhea" id="RHEA:46608"/>
        <dbReference type="Rhea" id="RHEA-COMP:11060"/>
        <dbReference type="Rhea" id="RHEA-COMP:11605"/>
        <dbReference type="ChEBI" id="CHEBI:15378"/>
        <dbReference type="ChEBI" id="CHEBI:30013"/>
        <dbReference type="ChEBI" id="CHEBI:30616"/>
        <dbReference type="ChEBI" id="CHEBI:61977"/>
        <dbReference type="ChEBI" id="CHEBI:456216"/>
        <dbReference type="EC" id="2.7.11.1"/>
    </reaction>
</comment>
<dbReference type="SUPFAM" id="SSF48371">
    <property type="entry name" value="ARM repeat"/>
    <property type="match status" value="1"/>
</dbReference>
<dbReference type="GO" id="GO:0004674">
    <property type="term" value="F:protein serine/threonine kinase activity"/>
    <property type="evidence" value="ECO:0007669"/>
    <property type="project" value="UniProtKB-KW"/>
</dbReference>
<evidence type="ECO:0000256" key="15">
    <source>
        <dbReference type="ARBA" id="ARBA00047899"/>
    </source>
</evidence>
<organism evidence="23 24">
    <name type="scientific">Malassezia vespertilionis</name>
    <dbReference type="NCBI Taxonomy" id="2020962"/>
    <lineage>
        <taxon>Eukaryota</taxon>
        <taxon>Fungi</taxon>
        <taxon>Dikarya</taxon>
        <taxon>Basidiomycota</taxon>
        <taxon>Ustilaginomycotina</taxon>
        <taxon>Malasseziomycetes</taxon>
        <taxon>Malasseziales</taxon>
        <taxon>Malasseziaceae</taxon>
        <taxon>Malassezia</taxon>
    </lineage>
</organism>
<dbReference type="InterPro" id="IPR000719">
    <property type="entry name" value="Prot_kinase_dom"/>
</dbReference>
<evidence type="ECO:0000256" key="11">
    <source>
        <dbReference type="ARBA" id="ARBA00022840"/>
    </source>
</evidence>
<evidence type="ECO:0000259" key="20">
    <source>
        <dbReference type="PROSITE" id="PS50290"/>
    </source>
</evidence>
<dbReference type="Gene3D" id="1.25.10.10">
    <property type="entry name" value="Leucine-rich Repeat Variant"/>
    <property type="match status" value="3"/>
</dbReference>
<dbReference type="PANTHER" id="PTHR11139:SF9">
    <property type="entry name" value="SERINE_THREONINE-PROTEIN KINASE MTOR"/>
    <property type="match status" value="1"/>
</dbReference>
<dbReference type="InterPro" id="IPR026683">
    <property type="entry name" value="TOR_cat"/>
</dbReference>
<dbReference type="FunFam" id="1.25.10.10:FF:000371">
    <property type="entry name" value="Serine/threonine-protein kinase TOR"/>
    <property type="match status" value="1"/>
</dbReference>
<keyword evidence="5" id="KW-0808">Transferase</keyword>
<dbReference type="InterPro" id="IPR007861">
    <property type="entry name" value="DNA_mismatch_repair_MutS_clamp"/>
</dbReference>
<dbReference type="SMART" id="SM00534">
    <property type="entry name" value="MUTSac"/>
    <property type="match status" value="1"/>
</dbReference>
<evidence type="ECO:0000313" key="24">
    <source>
        <dbReference type="Proteomes" id="UP000232875"/>
    </source>
</evidence>
<feature type="compositionally biased region" description="Acidic residues" evidence="18">
    <location>
        <begin position="2428"/>
        <end position="2445"/>
    </location>
</feature>
<dbReference type="Pfam" id="PF23593">
    <property type="entry name" value="HEAT_ATR"/>
    <property type="match status" value="1"/>
</dbReference>
<dbReference type="Gene3D" id="1.10.1420.10">
    <property type="match status" value="2"/>
</dbReference>
<dbReference type="InterPro" id="IPR004206">
    <property type="entry name" value="mRNA_triPase_Cet1"/>
</dbReference>
<feature type="compositionally biased region" description="Basic and acidic residues" evidence="18">
    <location>
        <begin position="2399"/>
        <end position="2420"/>
    </location>
</feature>
<evidence type="ECO:0000256" key="12">
    <source>
        <dbReference type="ARBA" id="ARBA00023125"/>
    </source>
</evidence>
<comment type="catalytic activity">
    <reaction evidence="16">
        <text>L-seryl-[protein] + ATP = O-phospho-L-seryl-[protein] + ADP + H(+)</text>
        <dbReference type="Rhea" id="RHEA:17989"/>
        <dbReference type="Rhea" id="RHEA-COMP:9863"/>
        <dbReference type="Rhea" id="RHEA-COMP:11604"/>
        <dbReference type="ChEBI" id="CHEBI:15378"/>
        <dbReference type="ChEBI" id="CHEBI:29999"/>
        <dbReference type="ChEBI" id="CHEBI:30616"/>
        <dbReference type="ChEBI" id="CHEBI:83421"/>
        <dbReference type="ChEBI" id="CHEBI:456216"/>
        <dbReference type="EC" id="2.7.11.1"/>
    </reaction>
</comment>
<comment type="catalytic activity">
    <reaction evidence="14">
        <text>a 5'-end triphospho-ribonucleoside in mRNA + H2O = a 5'-end diphospho-ribonucleoside in mRNA + phosphate + H(+)</text>
        <dbReference type="Rhea" id="RHEA:67004"/>
        <dbReference type="Rhea" id="RHEA-COMP:17164"/>
        <dbReference type="Rhea" id="RHEA-COMP:17165"/>
        <dbReference type="ChEBI" id="CHEBI:15377"/>
        <dbReference type="ChEBI" id="CHEBI:15378"/>
        <dbReference type="ChEBI" id="CHEBI:43474"/>
        <dbReference type="ChEBI" id="CHEBI:167616"/>
        <dbReference type="ChEBI" id="CHEBI:167618"/>
        <dbReference type="EC" id="3.6.1.74"/>
    </reaction>
    <physiologicalReaction direction="left-to-right" evidence="14">
        <dbReference type="Rhea" id="RHEA:67005"/>
    </physiologicalReaction>
</comment>
<dbReference type="GO" id="GO:0005737">
    <property type="term" value="C:cytoplasm"/>
    <property type="evidence" value="ECO:0007669"/>
    <property type="project" value="TreeGrafter"/>
</dbReference>
<comment type="similarity">
    <text evidence="1">Belongs to the DNA mismatch repair MutS family.</text>
</comment>
<dbReference type="Gene3D" id="3.20.100.10">
    <property type="entry name" value="mRNA triphosphatase Cet1-like"/>
    <property type="match status" value="1"/>
</dbReference>
<gene>
    <name evidence="23" type="primary">TOR1</name>
    <name evidence="23" type="ORF">MVES_000901</name>
</gene>
<sequence>MEPAGVMNITGDTDVDRVAAYMSSELKGERLLAFSNELNRRIIELTHSVHTASKLGGITAIENFIGQESDDNSARMYRFYQYLKPNLPCSDPPVMIAASKVLGRIAKYGGHALGDQFIEFEVLRALDLLQGEYNENGRYAAVLIVKEIARNVPYLFHVYVMRVIDNIWVALRDPKVAVREAAAEALGACFQIISEREKQMGTQAYETTYDEAERGLKDTSVDAIHGSLLAILKLLRHSRSFMKTRLHRTCELILRLHKHRDPLVKRTVTNLIPVLAAYDPQYFANEYLKPVMAVLIEQLRRERDKSTKEAYSDTLEAIGLVATAMGAEMKPYVGPIMVCARESLSMKGKKNAPPEAPTFFCVGHLATAVGAVVEHDVHDMLDMMFACGLSAALVSALKQIVHAIPALLPIVQDRLLNMLSHILTGVPYRPLGAPVPRRSVQPFVINQHPDAKAVETITTALQTLGTFEFNGHILNEFVRNCTLPYLELDLKEVRKAAAVTCAHMFVNDPICYQTSMHALEIFNDVLDKLITVGVADPDPELRHTVLSALDEHFDRHLAQTEYIRSIFIALNDEEFSVREVAIGILGRLAKHNPAYVMPSLRKVLVQLLTGLEYSTASRLKEESAKLLTGVVKASQRLVKSYAPTILVVLLPKANDVHPGVAACVMECLGELARVGGEELAPHVDELVSLTVNQFSSAPVHTLVAKRDAALKTLGRIASNTAPVVNPYLHYPSLLGGLVKILKTEQSPPVRRETIRVLGILGALDPYRHKLLENNADATATVAVTSTGTPQQTDLFELITAIGTSSEEYYQNVAIDALIRILQDPTLPAHHHAVIEAIMYMFKTQGLKCVAFLPQIIPAFIKVIRSCGGGLSEFYYQQFAILISIIKQHVRNYLQDIFALVQEDWNPNSSIQLTIVGLMEAIARALEGEFKAYLPMLLPNFLQTLEGEVTLKRQPTLLRILQAFCVFGSNLEEYIHLVLPVVVTLFERQDAPLVVRRAAILTVGQLSRKVNFVDHASQVIHPLIRILQSNTTELRNPAMDTLTALAFLMGQTYTTFASVVNKTLVQQRIHHARYLAVLSAISAGEKLSVSLLPTDMQALDKSEEAPQGETGKMAVNQHHLKAAWDTSRISTAQDWREWLRRMAVECMRESPSHALRACRSLAEVYHPLALELFNAAFVSCWVTLYDSYQENLMRAIEAALDSQDIPDQVVHALLNLAEFMEHDGKALPISIQLLGDRAYKFHSYAKALHYKEAEFMNDASPQIVELLIDINTKLQQSDAAFGTLTYAREHMHITHHEEWYEKLHRWEDALVAYDRRTKEEPTNHEIVFGKMRCLHALGEWEHLTELVQEKWPTAASDGRRQMAPLAAAAAWSVGQWDMMDEFIAAMRPESSERSFYRAVLAVHRSQRHQTKRLIARARDALDGELTALISESYGRAYDLMVRTQMLSELEEALVYKQDYADQPDRQATMRAIWMKRLQGCELDVEVWQRILSVRSIVLTPADDTDTWIKFANLCRKSGRMVLAEKTLNSLLGPDANAGTMEASLGPKAPPAVIYSHLKFMWACGARSESLSYLRDFTQNLAEDLGMASLDEKQNLLMPDMRAAPRLAEFARLLARCYFKLGEWQVAMNNDWVVDDDYNVILSYRRATELDRDWYKAWHAWALANFDVITHHERKGEAIPFHKVAAAIVPSVHGFFRSIALASGNSLQDTLRLLTLWFKFGHLEHVAEAVSEGFSTVTVDTWLEVIPQMIARISAPSARVRRLIHHLLADVGLAHPQALVYPLTVATKSPSTVRMQAAMGIMETIREHSPVLVEQALLVSNELIRIAILWHEMWHEGLEEASRLYFTEHNIEGMFATLGPLHDLLEKGPETLRETSFAQTHGRDLNEAREYVRRYRQYSEIGDLNQAWDLYYHVFKRITKQLPASNSVQLALQYVSPKLLALRDLELAIPGSYVSGQPIVRIVQFEPIVLVISSKQRPRRLKVRGSDGQTYQYLLKGHEDMRQDERVMQLFGLVNTLLSIDTESYKRRLSLRRFPVIPLSPNTGMLGWVANSDTLHILIKEYREQHKILLNIEHRLMLQMAPDYDNLTVMQKVEVFEYALDNTPGQDLYRVLWLKSRSSEAWLERRTVYMRSLATSSIAGYILGLGDRHPSNLLMDRKTGEVIHIDFGDCFEIACHRPKFPEKVPFRLTRMLINAMEVGGVNGTFKITSENTMRVLRDNRESVLALLEAFVHDPLISWRLVTDADAEQRAPDALEHELEASGAVRGIEGEARNQRAVEVVQRIQNKLTGRDFNPNLTLTVREQVERLIQDATAVENLCVAFIGCAVKQSSLLGFFSKSPAQKHAPHVATPPPSSQPTQASPSPSPHARDATPTSLTPPPSSDAPDEPVTDGRRRAASRRVSYYEERSEDSKSSDDEHAEKDAFVASDASSSDEDAVSAVASEDDATSEPEPATPPPRAAKRKELLAPPTLPRSQSHLTKAELRAQGEKRRRIENEEAYSFLLDVRDKEGHRPGELDYDKRTLYIPPAVWQTFTPFEKQFWELKQHHFDTVLFFQKGKFYELYEDDAMIGHRELDLKLTDRVKMKMVGVPEASFDMFATKLLALGYKVGRVDQMETAVAKGMRVGEKSRGGGSEIVRRELRHVVTGGTIVDGAALDDLSSYCVCIKEHRHSQDAPPTFGIATLDAATAEFRLVSFEDDMVLTQLETLLRSLRIREVLHEKGIISPATLRLIRNLIPSTCQITMLRPHTEFLDADAAQLRLQTLFHADTPESLPAALQPLLGERLSMSALGGMLWYLEQLNLDVDLCASANFARLAPPGKNGVLVLDAKSLMHLNVLHNDEGTDTGTLHRLLNRCITPYGRRLFTLWLAAPLTDIDAINARLDAVDDALRVPQFEEAFAALVRGMPDLARLQTRIVAGKSRPRDFLSVLHAYAKFSPARAQLLEIASEFSKGIRARLEEMPDVSALAAALRANFHAKDDGSFTPRPSKFPAFDVAEEGVREAEAALEKERAACVEALSIPSSHVAWKHIGTNEIYQIEVPAKTRVPADWIVMSQTKANKRYYTPHGRDLVRHLKEARERRLAAVRAFQDDIYVLYRADYPMFARAVHLVAEIDCLLSLAKSAAALGPAVRPTLLDKDTAAFCFTALRHPCIRPSIVSGSATFIPNDIALGGDKEEVMILTGGNMAGKSTTARTAATAVILAQIGCYVPAEHASLVPVDRIASRMGANDQLFCNNSTFMVEMLEAAKIMREATPKSLVIIDELGRGTSTFDGQAIAYAVLHHIIARTRCLCFFMTHYSSMAATLDAYPRVSNKHMQVLVDDAARDVVFTYQLVEGIAASSYGTQVARIAGVPSEICTKAARISQDFFHTAAQAHARRAHSRIPLERLTDFAFLPARPDVPIVDVSSPNAEIERKHGTYDWECAAWSTHPQDPARHGAHAAEAPLSESVALEHSDSVRSQRNWNEFNGFAVSPLPSPLMHLSDVEDDKKYDSAQHKHTKTNAFFSHVSAPTPTPPQNKGVSRSASSRTPASAVDTVRQRHRALSSPHQPSIETCSARNWQSVFGLLPPEPKISLPTTRHVHGPSINVTNDSILPLHQNQMGDDALPLHLDEKNDVFGDKLLRAVDQPTEDEQEGRVGPYSVLHRLGTGAFSKVLLAKGNASERVALKMIACEPWKVDNRMRVSWVREAEVLKHVSHPNIVQFVTAFRTPEHYTLVLDAVPGGELFDLISTHEADIVQREWLVRRIFGELTGAVGWMHQNNLVHRDIKLENIMMTKRLFSAGNLPLVPAALGPVPLIKVTDFGLARFVGPDQLLETRCGSEEYAAPELIIGKKYDGRKTDVWALGVVLYALLTGGLPFLEDTVINTVDTAQEAPNREQQHCASKVHAERDEKDRKAHLLRIAKGDLRWPLPMNDACESGPGAYGPKLRLITPPARCVVSRFLRRDQAKRAQCYELWKENWFLYGSFGAETAPISLDDSTMLCVAEEESAQKERVPLPYDPQSQEGKAWMQKCTSTRSEAVPQAANRDIEAKIGTLVDRNTDERLRFPVLTETIIDAKALGVRFESNMSMEQHRRYNLLLNELVSYSGNLLSSEQVQYSHKKEIDAFYDERDDETGKTVHLRVTRDANTSEIKPNGVVRKQRIADLNIYSPNRPFDFRISINTETPMPPPPENSVPSFVREKNRLSYTHQNSQTDLTQVSLPKRRDEPLHELEVEVRDPMQLLQLAYDTKDGSGSTDQVWTPYEDAVLVLLNTIRLLIRNADSFS</sequence>
<dbReference type="SMART" id="SM01345">
    <property type="entry name" value="Rapamycin_bind"/>
    <property type="match status" value="1"/>
</dbReference>
<dbReference type="InterPro" id="IPR011989">
    <property type="entry name" value="ARM-like"/>
</dbReference>
<dbReference type="InterPro" id="IPR000432">
    <property type="entry name" value="DNA_mismatch_repair_MutS_C"/>
</dbReference>
<evidence type="ECO:0000256" key="13">
    <source>
        <dbReference type="ARBA" id="ARBA00023306"/>
    </source>
</evidence>
<dbReference type="Pfam" id="PF00488">
    <property type="entry name" value="MutS_V"/>
    <property type="match status" value="1"/>
</dbReference>
<dbReference type="Pfam" id="PF02260">
    <property type="entry name" value="FATC"/>
    <property type="match status" value="1"/>
</dbReference>
<evidence type="ECO:0000259" key="19">
    <source>
        <dbReference type="PROSITE" id="PS50011"/>
    </source>
</evidence>
<dbReference type="GO" id="GO:0005634">
    <property type="term" value="C:nucleus"/>
    <property type="evidence" value="ECO:0007669"/>
    <property type="project" value="TreeGrafter"/>
</dbReference>
<dbReference type="GO" id="GO:0016242">
    <property type="term" value="P:negative regulation of macroautophagy"/>
    <property type="evidence" value="ECO:0007669"/>
    <property type="project" value="TreeGrafter"/>
</dbReference>
<dbReference type="GO" id="GO:0030983">
    <property type="term" value="F:mismatched DNA binding"/>
    <property type="evidence" value="ECO:0007669"/>
    <property type="project" value="InterPro"/>
</dbReference>
<keyword evidence="4" id="KW-0507">mRNA processing</keyword>
<dbReference type="InterPro" id="IPR018936">
    <property type="entry name" value="PI3/4_kinase_CS"/>
</dbReference>
<evidence type="ECO:0000256" key="10">
    <source>
        <dbReference type="ARBA" id="ARBA00022801"/>
    </source>
</evidence>
<evidence type="ECO:0000259" key="21">
    <source>
        <dbReference type="PROSITE" id="PS51189"/>
    </source>
</evidence>
<dbReference type="GO" id="GO:0005524">
    <property type="term" value="F:ATP binding"/>
    <property type="evidence" value="ECO:0007669"/>
    <property type="project" value="UniProtKB-UniRule"/>
</dbReference>
<dbReference type="InterPro" id="IPR016024">
    <property type="entry name" value="ARM-type_fold"/>
</dbReference>
<dbReference type="InterPro" id="IPR033469">
    <property type="entry name" value="CYTH-like_dom_sf"/>
</dbReference>
<dbReference type="Gene3D" id="3.30.420.110">
    <property type="entry name" value="MutS, connector domain"/>
    <property type="match status" value="1"/>
</dbReference>
<dbReference type="InterPro" id="IPR017441">
    <property type="entry name" value="Protein_kinase_ATP_BS"/>
</dbReference>
<dbReference type="InterPro" id="IPR036678">
    <property type="entry name" value="MutS_con_dom_sf"/>
</dbReference>
<dbReference type="SMART" id="SM00533">
    <property type="entry name" value="MUTSd"/>
    <property type="match status" value="1"/>
</dbReference>
<dbReference type="SMART" id="SM01346">
    <property type="entry name" value="DUF3385"/>
    <property type="match status" value="1"/>
</dbReference>
<dbReference type="GO" id="GO:0005886">
    <property type="term" value="C:plasma membrane"/>
    <property type="evidence" value="ECO:0007669"/>
    <property type="project" value="UniProtKB-ARBA"/>
</dbReference>
<evidence type="ECO:0000256" key="3">
    <source>
        <dbReference type="ARBA" id="ARBA00022527"/>
    </source>
</evidence>
<dbReference type="InterPro" id="IPR003151">
    <property type="entry name" value="PIK-rel_kinase_FAT"/>
</dbReference>
<evidence type="ECO:0000256" key="16">
    <source>
        <dbReference type="ARBA" id="ARBA00048679"/>
    </source>
</evidence>
<dbReference type="Pfam" id="PF01624">
    <property type="entry name" value="MutS_I"/>
    <property type="match status" value="1"/>
</dbReference>
<comment type="similarity">
    <text evidence="2">Belongs to the PI3/PI4-kinase family.</text>
</comment>
<keyword evidence="12" id="KW-0238">DNA-binding</keyword>
<feature type="binding site" evidence="17">
    <location>
        <position position="3661"/>
    </location>
    <ligand>
        <name>ATP</name>
        <dbReference type="ChEBI" id="CHEBI:30616"/>
    </ligand>
</feature>
<dbReference type="InterPro" id="IPR016151">
    <property type="entry name" value="DNA_mismatch_repair_MutS_N"/>
</dbReference>
<dbReference type="EMBL" id="KZ454988">
    <property type="protein sequence ID" value="PKI84914.1"/>
    <property type="molecule type" value="Genomic_DNA"/>
</dbReference>
<evidence type="ECO:0000256" key="1">
    <source>
        <dbReference type="ARBA" id="ARBA00006271"/>
    </source>
</evidence>
<evidence type="ECO:0000256" key="7">
    <source>
        <dbReference type="ARBA" id="ARBA00022741"/>
    </source>
</evidence>
<dbReference type="SUPFAM" id="SSF53150">
    <property type="entry name" value="DNA repair protein MutS, domain II"/>
    <property type="match status" value="1"/>
</dbReference>
<keyword evidence="8" id="KW-0227">DNA damage</keyword>
<dbReference type="PROSITE" id="PS00915">
    <property type="entry name" value="PI3_4_KINASE_1"/>
    <property type="match status" value="1"/>
</dbReference>
<dbReference type="PROSITE" id="PS00108">
    <property type="entry name" value="PROTEIN_KINASE_ST"/>
    <property type="match status" value="1"/>
</dbReference>
<dbReference type="InterPro" id="IPR007696">
    <property type="entry name" value="DNA_mismatch_repair_MutS_core"/>
</dbReference>
<dbReference type="GO" id="GO:0006397">
    <property type="term" value="P:mRNA processing"/>
    <property type="evidence" value="ECO:0007669"/>
    <property type="project" value="UniProtKB-KW"/>
</dbReference>
<dbReference type="Gene3D" id="1.10.1070.11">
    <property type="entry name" value="Phosphatidylinositol 3-/4-kinase, catalytic domain"/>
    <property type="match status" value="1"/>
</dbReference>
<dbReference type="InterPro" id="IPR000403">
    <property type="entry name" value="PI3/4_kinase_cat_dom"/>
</dbReference>
<feature type="compositionally biased region" description="Basic and acidic residues" evidence="18">
    <location>
        <begin position="2476"/>
        <end position="2487"/>
    </location>
</feature>
<dbReference type="GO" id="GO:0038202">
    <property type="term" value="P:TORC1 signaling"/>
    <property type="evidence" value="ECO:0007669"/>
    <property type="project" value="TreeGrafter"/>
</dbReference>
<keyword evidence="10" id="KW-0378">Hydrolase</keyword>
<accession>A0A2N1JEE3</accession>
<name>A0A2N1JEE3_9BASI</name>
<dbReference type="OrthoDB" id="381190at2759"/>
<dbReference type="PROSITE" id="PS51190">
    <property type="entry name" value="FATC"/>
    <property type="match status" value="1"/>
</dbReference>
<feature type="domain" description="PI3K/PI4K catalytic" evidence="20">
    <location>
        <begin position="1963"/>
        <end position="2277"/>
    </location>
</feature>
<dbReference type="InterPro" id="IPR009076">
    <property type="entry name" value="FRB_dom"/>
</dbReference>
<dbReference type="Gene3D" id="1.10.510.10">
    <property type="entry name" value="Transferase(Phosphotransferase) domain 1"/>
    <property type="match status" value="1"/>
</dbReference>
<evidence type="ECO:0000256" key="9">
    <source>
        <dbReference type="ARBA" id="ARBA00022777"/>
    </source>
</evidence>
<dbReference type="GO" id="GO:0044877">
    <property type="term" value="F:protein-containing complex binding"/>
    <property type="evidence" value="ECO:0007669"/>
    <property type="project" value="InterPro"/>
</dbReference>
<dbReference type="STRING" id="2020962.A0A2N1JEE3"/>
<evidence type="ECO:0000256" key="6">
    <source>
        <dbReference type="ARBA" id="ARBA00022737"/>
    </source>
</evidence>
<dbReference type="InterPro" id="IPR036187">
    <property type="entry name" value="DNA_mismatch_repair_MutS_sf"/>
</dbReference>
<dbReference type="SUPFAM" id="SSF55154">
    <property type="entry name" value="CYTH-like phosphatases"/>
    <property type="match status" value="1"/>
</dbReference>
<dbReference type="CDD" id="cd05169">
    <property type="entry name" value="PIKKc_TOR"/>
    <property type="match status" value="1"/>
</dbReference>
<dbReference type="PROSITE" id="PS00916">
    <property type="entry name" value="PI3_4_KINASE_2"/>
    <property type="match status" value="1"/>
</dbReference>
<dbReference type="Pfam" id="PF02940">
    <property type="entry name" value="mRNA_triPase"/>
    <property type="match status" value="1"/>
</dbReference>
<dbReference type="Pfam" id="PF05188">
    <property type="entry name" value="MutS_II"/>
    <property type="match status" value="1"/>
</dbReference>
<dbReference type="Pfam" id="PF05190">
    <property type="entry name" value="MutS_IV"/>
    <property type="match status" value="1"/>
</dbReference>
<dbReference type="SUPFAM" id="SSF48334">
    <property type="entry name" value="DNA repair protein MutS, domain III"/>
    <property type="match status" value="1"/>
</dbReference>
<dbReference type="FunFam" id="3.30.1010.10:FF:000006">
    <property type="entry name" value="Serine/threonine-protein kinase TOR"/>
    <property type="match status" value="1"/>
</dbReference>
<reference evidence="23 24" key="1">
    <citation type="submission" date="2017-10" db="EMBL/GenBank/DDBJ databases">
        <title>A novel species of cold-tolerant Malassezia isolated from bats.</title>
        <authorList>
            <person name="Lorch J.M."/>
            <person name="Palmer J.M."/>
            <person name="Vanderwolf K.J."/>
            <person name="Schmidt K.Z."/>
            <person name="Verant M.L."/>
            <person name="Weller T.J."/>
            <person name="Blehert D.S."/>
        </authorList>
    </citation>
    <scope>NUCLEOTIDE SEQUENCE [LARGE SCALE GENOMIC DNA]</scope>
    <source>
        <strain evidence="23 24">NWHC:44797-103</strain>
    </source>
</reference>
<dbReference type="FunFam" id="1.10.1070.11:FF:000029">
    <property type="entry name" value="Serine/threonine-protein kinase TOR"/>
    <property type="match status" value="1"/>
</dbReference>
<keyword evidence="3" id="KW-0723">Serine/threonine-protein kinase</keyword>
<dbReference type="InterPro" id="IPR050517">
    <property type="entry name" value="DDR_Repair_Kinase"/>
</dbReference>
<protein>
    <submittedName>
        <fullName evidence="23">Tor1p</fullName>
    </submittedName>
</protein>
<dbReference type="InterPro" id="IPR003152">
    <property type="entry name" value="FATC_dom"/>
</dbReference>
<dbReference type="Pfam" id="PF00454">
    <property type="entry name" value="PI3_PI4_kinase"/>
    <property type="match status" value="1"/>
</dbReference>
<keyword evidence="6" id="KW-0677">Repeat</keyword>
<evidence type="ECO:0000256" key="18">
    <source>
        <dbReference type="SAM" id="MobiDB-lite"/>
    </source>
</evidence>
<dbReference type="Pfam" id="PF08771">
    <property type="entry name" value="FRB_dom"/>
    <property type="match status" value="1"/>
</dbReference>
<dbReference type="Pfam" id="PF05192">
    <property type="entry name" value="MutS_III"/>
    <property type="match status" value="1"/>
</dbReference>
<dbReference type="Gene3D" id="3.40.50.300">
    <property type="entry name" value="P-loop containing nucleotide triphosphate hydrolases"/>
    <property type="match status" value="1"/>
</dbReference>
<feature type="domain" description="Protein kinase" evidence="19">
    <location>
        <begin position="3633"/>
        <end position="3954"/>
    </location>
</feature>
<evidence type="ECO:0000256" key="8">
    <source>
        <dbReference type="ARBA" id="ARBA00022763"/>
    </source>
</evidence>
<dbReference type="InterPro" id="IPR037009">
    <property type="entry name" value="mRNA_triPase_Cet1_sf"/>
</dbReference>
<dbReference type="PROSITE" id="PS00486">
    <property type="entry name" value="DNA_MISMATCH_REPAIR_2"/>
    <property type="match status" value="1"/>
</dbReference>
<dbReference type="SUPFAM" id="SSF52540">
    <property type="entry name" value="P-loop containing nucleoside triphosphate hydrolases"/>
    <property type="match status" value="1"/>
</dbReference>
<evidence type="ECO:0000259" key="22">
    <source>
        <dbReference type="PROSITE" id="PS51190"/>
    </source>
</evidence>
<feature type="domain" description="FATC" evidence="22">
    <location>
        <begin position="2294"/>
        <end position="2330"/>
    </location>
</feature>
<evidence type="ECO:0000256" key="5">
    <source>
        <dbReference type="ARBA" id="ARBA00022679"/>
    </source>
</evidence>
<dbReference type="GO" id="GO:0140818">
    <property type="term" value="F:mRNA 5'-triphosphate monophosphatase activity"/>
    <property type="evidence" value="ECO:0007669"/>
    <property type="project" value="UniProtKB-EC"/>
</dbReference>
<dbReference type="SUPFAM" id="SSF55271">
    <property type="entry name" value="DNA repair protein MutS, domain I"/>
    <property type="match status" value="1"/>
</dbReference>
<dbReference type="SMART" id="SM01343">
    <property type="entry name" value="FATC"/>
    <property type="match status" value="1"/>
</dbReference>
<evidence type="ECO:0000256" key="4">
    <source>
        <dbReference type="ARBA" id="ARBA00022664"/>
    </source>
</evidence>
<dbReference type="InterPro" id="IPR011009">
    <property type="entry name" value="Kinase-like_dom_sf"/>
</dbReference>
<dbReference type="InterPro" id="IPR027417">
    <property type="entry name" value="P-loop_NTPase"/>
</dbReference>
<keyword evidence="9" id="KW-0418">Kinase</keyword>
<keyword evidence="13" id="KW-0131">Cell cycle</keyword>
<dbReference type="SMART" id="SM00220">
    <property type="entry name" value="S_TKc"/>
    <property type="match status" value="1"/>
</dbReference>
<dbReference type="SMART" id="SM00146">
    <property type="entry name" value="PI3Kc"/>
    <property type="match status" value="1"/>
</dbReference>
<feature type="region of interest" description="Disordered" evidence="18">
    <location>
        <begin position="3499"/>
        <end position="3526"/>
    </location>
</feature>
<dbReference type="PROSITE" id="PS50011">
    <property type="entry name" value="PROTEIN_KINASE_DOM"/>
    <property type="match status" value="1"/>
</dbReference>
<dbReference type="PROSITE" id="PS51189">
    <property type="entry name" value="FAT"/>
    <property type="match status" value="1"/>
</dbReference>
<dbReference type="GO" id="GO:0006298">
    <property type="term" value="P:mismatch repair"/>
    <property type="evidence" value="ECO:0007669"/>
    <property type="project" value="InterPro"/>
</dbReference>
<dbReference type="GO" id="GO:0031932">
    <property type="term" value="C:TORC2 complex"/>
    <property type="evidence" value="ECO:0007669"/>
    <property type="project" value="TreeGrafter"/>
</dbReference>
<dbReference type="Proteomes" id="UP000232875">
    <property type="component" value="Unassembled WGS sequence"/>
</dbReference>
<dbReference type="Pfam" id="PF02259">
    <property type="entry name" value="FAT"/>
    <property type="match status" value="1"/>
</dbReference>
<evidence type="ECO:0000256" key="14">
    <source>
        <dbReference type="ARBA" id="ARBA00047740"/>
    </source>
</evidence>
<evidence type="ECO:0000256" key="2">
    <source>
        <dbReference type="ARBA" id="ARBA00011031"/>
    </source>
</evidence>
<dbReference type="Gene3D" id="1.20.120.150">
    <property type="entry name" value="FKBP12-rapamycin binding domain"/>
    <property type="match status" value="1"/>
</dbReference>
<dbReference type="GO" id="GO:0004651">
    <property type="term" value="F:polynucleotide 5'-phosphatase activity"/>
    <property type="evidence" value="ECO:0007669"/>
    <property type="project" value="InterPro"/>
</dbReference>
<feature type="region of interest" description="Disordered" evidence="18">
    <location>
        <begin position="2339"/>
        <end position="2487"/>
    </location>
</feature>
<dbReference type="Gene3D" id="3.40.1170.10">
    <property type="entry name" value="DNA repair protein MutS, domain I"/>
    <property type="match status" value="1"/>
</dbReference>
<evidence type="ECO:0000256" key="17">
    <source>
        <dbReference type="PROSITE-ProRule" id="PRU10141"/>
    </source>
</evidence>
<dbReference type="CDD" id="cd07470">
    <property type="entry name" value="CYTH-like_mRNA_RTPase"/>
    <property type="match status" value="1"/>
</dbReference>
<dbReference type="InterPro" id="IPR024585">
    <property type="entry name" value="mTOR_dom"/>
</dbReference>
<dbReference type="SUPFAM" id="SSF56112">
    <property type="entry name" value="Protein kinase-like (PK-like)"/>
    <property type="match status" value="2"/>
</dbReference>
<dbReference type="InterPro" id="IPR008271">
    <property type="entry name" value="Ser/Thr_kinase_AS"/>
</dbReference>
<dbReference type="GO" id="GO:0031931">
    <property type="term" value="C:TORC1 complex"/>
    <property type="evidence" value="ECO:0007669"/>
    <property type="project" value="TreeGrafter"/>
</dbReference>